<dbReference type="PANTHER" id="PTHR14796:SF5">
    <property type="entry name" value="NEURENSIN-2"/>
    <property type="match status" value="1"/>
</dbReference>
<dbReference type="GO" id="GO:0043005">
    <property type="term" value="C:neuron projection"/>
    <property type="evidence" value="ECO:0007669"/>
    <property type="project" value="TreeGrafter"/>
</dbReference>
<dbReference type="GO" id="GO:0043025">
    <property type="term" value="C:neuronal cell body"/>
    <property type="evidence" value="ECO:0007669"/>
    <property type="project" value="TreeGrafter"/>
</dbReference>
<reference evidence="2 3" key="1">
    <citation type="journal article" date="2013" name="Proc. Natl. Acad. Sci. U.S.A.">
        <title>The king cobra genome reveals dynamic gene evolution and adaptation in the snake venom system.</title>
        <authorList>
            <person name="Vonk F.J."/>
            <person name="Casewell N.R."/>
            <person name="Henkel C.V."/>
            <person name="Heimberg A.M."/>
            <person name="Jansen H.J."/>
            <person name="McCleary R.J."/>
            <person name="Kerkkamp H.M."/>
            <person name="Vos R.A."/>
            <person name="Guerreiro I."/>
            <person name="Calvete J.J."/>
            <person name="Wuster W."/>
            <person name="Woods A.E."/>
            <person name="Logan J.M."/>
            <person name="Harrison R.A."/>
            <person name="Castoe T.A."/>
            <person name="de Koning A.P."/>
            <person name="Pollock D.D."/>
            <person name="Yandell M."/>
            <person name="Calderon D."/>
            <person name="Renjifo C."/>
            <person name="Currier R.B."/>
            <person name="Salgado D."/>
            <person name="Pla D."/>
            <person name="Sanz L."/>
            <person name="Hyder A.S."/>
            <person name="Ribeiro J.M."/>
            <person name="Arntzen J.W."/>
            <person name="van den Thillart G.E."/>
            <person name="Boetzer M."/>
            <person name="Pirovano W."/>
            <person name="Dirks R.P."/>
            <person name="Spaink H.P."/>
            <person name="Duboule D."/>
            <person name="McGlinn E."/>
            <person name="Kini R.M."/>
            <person name="Richardson M.K."/>
        </authorList>
    </citation>
    <scope>NUCLEOTIDE SEQUENCE</scope>
    <source>
        <tissue evidence="2">Blood</tissue>
    </source>
</reference>
<dbReference type="AlphaFoldDB" id="V8N1X6"/>
<dbReference type="Pfam" id="PF14927">
    <property type="entry name" value="Neurensin"/>
    <property type="match status" value="1"/>
</dbReference>
<evidence type="ECO:0000313" key="2">
    <source>
        <dbReference type="EMBL" id="ETE56170.1"/>
    </source>
</evidence>
<dbReference type="OrthoDB" id="5979667at2759"/>
<feature type="region of interest" description="Disordered" evidence="1">
    <location>
        <begin position="27"/>
        <end position="47"/>
    </location>
</feature>
<keyword evidence="3" id="KW-1185">Reference proteome</keyword>
<dbReference type="GO" id="GO:0007399">
    <property type="term" value="P:nervous system development"/>
    <property type="evidence" value="ECO:0007669"/>
    <property type="project" value="TreeGrafter"/>
</dbReference>
<organism evidence="2 3">
    <name type="scientific">Ophiophagus hannah</name>
    <name type="common">King cobra</name>
    <name type="synonym">Naja hannah</name>
    <dbReference type="NCBI Taxonomy" id="8665"/>
    <lineage>
        <taxon>Eukaryota</taxon>
        <taxon>Metazoa</taxon>
        <taxon>Chordata</taxon>
        <taxon>Craniata</taxon>
        <taxon>Vertebrata</taxon>
        <taxon>Euteleostomi</taxon>
        <taxon>Lepidosauria</taxon>
        <taxon>Squamata</taxon>
        <taxon>Bifurcata</taxon>
        <taxon>Unidentata</taxon>
        <taxon>Episquamata</taxon>
        <taxon>Toxicofera</taxon>
        <taxon>Serpentes</taxon>
        <taxon>Colubroidea</taxon>
        <taxon>Elapidae</taxon>
        <taxon>Elapinae</taxon>
        <taxon>Ophiophagus</taxon>
    </lineage>
</organism>
<dbReference type="PANTHER" id="PTHR14796">
    <property type="entry name" value="NEURENSIN 1-RELATED"/>
    <property type="match status" value="1"/>
</dbReference>
<feature type="non-terminal residue" evidence="2">
    <location>
        <position position="47"/>
    </location>
</feature>
<dbReference type="Proteomes" id="UP000018936">
    <property type="component" value="Unassembled WGS sequence"/>
</dbReference>
<dbReference type="InterPro" id="IPR024883">
    <property type="entry name" value="Neurensin"/>
</dbReference>
<dbReference type="GO" id="GO:0030133">
    <property type="term" value="C:transport vesicle"/>
    <property type="evidence" value="ECO:0007669"/>
    <property type="project" value="InterPro"/>
</dbReference>
<evidence type="ECO:0000313" key="3">
    <source>
        <dbReference type="Proteomes" id="UP000018936"/>
    </source>
</evidence>
<accession>V8N1X6</accession>
<comment type="caution">
    <text evidence="2">The sequence shown here is derived from an EMBL/GenBank/DDBJ whole genome shotgun (WGS) entry which is preliminary data.</text>
</comment>
<dbReference type="EMBL" id="AZIM01037027">
    <property type="protein sequence ID" value="ETE56170.1"/>
    <property type="molecule type" value="Genomic_DNA"/>
</dbReference>
<proteinExistence type="predicted"/>
<sequence>MEQGKWYGVRSYLHLFYEDCTGTHSEDDFEGAATSPTKGGRTSVFWK</sequence>
<feature type="non-terminal residue" evidence="2">
    <location>
        <position position="1"/>
    </location>
</feature>
<evidence type="ECO:0000256" key="1">
    <source>
        <dbReference type="SAM" id="MobiDB-lite"/>
    </source>
</evidence>
<gene>
    <name evidence="2" type="primary">NRSN2</name>
    <name evidence="2" type="ORF">L345_18119</name>
</gene>
<name>V8N1X6_OPHHA</name>
<protein>
    <submittedName>
        <fullName evidence="2">Neurensin-2</fullName>
    </submittedName>
</protein>